<name>A0ABN8J4C9_9NEOP</name>
<protein>
    <submittedName>
        <fullName evidence="1">Uncharacterized protein</fullName>
    </submittedName>
</protein>
<gene>
    <name evidence="1" type="ORF">IPOD504_LOCUS14550</name>
</gene>
<dbReference type="Proteomes" id="UP000837857">
    <property type="component" value="Chromosome 5"/>
</dbReference>
<proteinExistence type="predicted"/>
<reference evidence="1" key="1">
    <citation type="submission" date="2022-03" db="EMBL/GenBank/DDBJ databases">
        <authorList>
            <person name="Martin H S."/>
        </authorList>
    </citation>
    <scope>NUCLEOTIDE SEQUENCE</scope>
</reference>
<accession>A0ABN8J4C9</accession>
<evidence type="ECO:0000313" key="1">
    <source>
        <dbReference type="EMBL" id="CAH2068796.1"/>
    </source>
</evidence>
<sequence>MFQTGMLFWRRPSFPITKVHISTQMPRNHGVRVREVGHKGIFAPTFCIGEGRYEDVTEPIAGAVGGALESSGENSYGYGS</sequence>
<evidence type="ECO:0000313" key="2">
    <source>
        <dbReference type="Proteomes" id="UP000837857"/>
    </source>
</evidence>
<feature type="non-terminal residue" evidence="1">
    <location>
        <position position="80"/>
    </location>
</feature>
<keyword evidence="2" id="KW-1185">Reference proteome</keyword>
<dbReference type="EMBL" id="OW152817">
    <property type="protein sequence ID" value="CAH2068796.1"/>
    <property type="molecule type" value="Genomic_DNA"/>
</dbReference>
<organism evidence="1 2">
    <name type="scientific">Iphiclides podalirius</name>
    <name type="common">scarce swallowtail</name>
    <dbReference type="NCBI Taxonomy" id="110791"/>
    <lineage>
        <taxon>Eukaryota</taxon>
        <taxon>Metazoa</taxon>
        <taxon>Ecdysozoa</taxon>
        <taxon>Arthropoda</taxon>
        <taxon>Hexapoda</taxon>
        <taxon>Insecta</taxon>
        <taxon>Pterygota</taxon>
        <taxon>Neoptera</taxon>
        <taxon>Endopterygota</taxon>
        <taxon>Lepidoptera</taxon>
        <taxon>Glossata</taxon>
        <taxon>Ditrysia</taxon>
        <taxon>Papilionoidea</taxon>
        <taxon>Papilionidae</taxon>
        <taxon>Papilioninae</taxon>
        <taxon>Iphiclides</taxon>
    </lineage>
</organism>